<organism evidence="1 2">
    <name type="scientific">Halocaridina rubra</name>
    <name type="common">Hawaiian red shrimp</name>
    <dbReference type="NCBI Taxonomy" id="373956"/>
    <lineage>
        <taxon>Eukaryota</taxon>
        <taxon>Metazoa</taxon>
        <taxon>Ecdysozoa</taxon>
        <taxon>Arthropoda</taxon>
        <taxon>Crustacea</taxon>
        <taxon>Multicrustacea</taxon>
        <taxon>Malacostraca</taxon>
        <taxon>Eumalacostraca</taxon>
        <taxon>Eucarida</taxon>
        <taxon>Decapoda</taxon>
        <taxon>Pleocyemata</taxon>
        <taxon>Caridea</taxon>
        <taxon>Atyoidea</taxon>
        <taxon>Atyidae</taxon>
        <taxon>Halocaridina</taxon>
    </lineage>
</organism>
<accession>A0AAN8WNJ1</accession>
<protein>
    <submittedName>
        <fullName evidence="1">Uncharacterized protein</fullName>
    </submittedName>
</protein>
<reference evidence="1 2" key="1">
    <citation type="submission" date="2023-11" db="EMBL/GenBank/DDBJ databases">
        <title>Halocaridina rubra genome assembly.</title>
        <authorList>
            <person name="Smith C."/>
        </authorList>
    </citation>
    <scope>NUCLEOTIDE SEQUENCE [LARGE SCALE GENOMIC DNA]</scope>
    <source>
        <strain evidence="1">EP-1</strain>
        <tissue evidence="1">Whole</tissue>
    </source>
</reference>
<gene>
    <name evidence="1" type="ORF">SK128_000653</name>
</gene>
<evidence type="ECO:0000313" key="2">
    <source>
        <dbReference type="Proteomes" id="UP001381693"/>
    </source>
</evidence>
<name>A0AAN8WNJ1_HALRR</name>
<keyword evidence="2" id="KW-1185">Reference proteome</keyword>
<sequence>SVRLFLKGVYVGAAFGKTFQEILDPFYSFQSLPDILSSRPGGDCASVINALPYLPFYARWFTERDRTLFESDEKKEIIHHILDELQDSGFPGIKECLNAYQKV</sequence>
<feature type="non-terminal residue" evidence="1">
    <location>
        <position position="1"/>
    </location>
</feature>
<evidence type="ECO:0000313" key="1">
    <source>
        <dbReference type="EMBL" id="KAK7069390.1"/>
    </source>
</evidence>
<comment type="caution">
    <text evidence="1">The sequence shown here is derived from an EMBL/GenBank/DDBJ whole genome shotgun (WGS) entry which is preliminary data.</text>
</comment>
<dbReference type="AlphaFoldDB" id="A0AAN8WNJ1"/>
<dbReference type="Proteomes" id="UP001381693">
    <property type="component" value="Unassembled WGS sequence"/>
</dbReference>
<proteinExistence type="predicted"/>
<dbReference type="EMBL" id="JAXCGZ010016609">
    <property type="protein sequence ID" value="KAK7069390.1"/>
    <property type="molecule type" value="Genomic_DNA"/>
</dbReference>